<keyword evidence="2" id="KW-1185">Reference proteome</keyword>
<dbReference type="RefSeq" id="XP_066673198.1">
    <property type="nucleotide sequence ID" value="XM_066809580.1"/>
</dbReference>
<dbReference type="Proteomes" id="UP001433268">
    <property type="component" value="Unassembled WGS sequence"/>
</dbReference>
<name>A0ABR1X4L6_9PEZI</name>
<protein>
    <submittedName>
        <fullName evidence="1">Uncharacterized protein</fullName>
    </submittedName>
</protein>
<evidence type="ECO:0000313" key="1">
    <source>
        <dbReference type="EMBL" id="KAK8090304.1"/>
    </source>
</evidence>
<evidence type="ECO:0000313" key="2">
    <source>
        <dbReference type="Proteomes" id="UP001433268"/>
    </source>
</evidence>
<dbReference type="GeneID" id="92042640"/>
<accession>A0ABR1X4L6</accession>
<organism evidence="1 2">
    <name type="scientific">Apiospora hydei</name>
    <dbReference type="NCBI Taxonomy" id="1337664"/>
    <lineage>
        <taxon>Eukaryota</taxon>
        <taxon>Fungi</taxon>
        <taxon>Dikarya</taxon>
        <taxon>Ascomycota</taxon>
        <taxon>Pezizomycotina</taxon>
        <taxon>Sordariomycetes</taxon>
        <taxon>Xylariomycetidae</taxon>
        <taxon>Amphisphaeriales</taxon>
        <taxon>Apiosporaceae</taxon>
        <taxon>Apiospora</taxon>
    </lineage>
</organism>
<comment type="caution">
    <text evidence="1">The sequence shown here is derived from an EMBL/GenBank/DDBJ whole genome shotgun (WGS) entry which is preliminary data.</text>
</comment>
<reference evidence="1 2" key="1">
    <citation type="submission" date="2023-01" db="EMBL/GenBank/DDBJ databases">
        <title>Analysis of 21 Apiospora genomes using comparative genomics revels a genus with tremendous synthesis potential of carbohydrate active enzymes and secondary metabolites.</title>
        <authorList>
            <person name="Sorensen T."/>
        </authorList>
    </citation>
    <scope>NUCLEOTIDE SEQUENCE [LARGE SCALE GENOMIC DNA]</scope>
    <source>
        <strain evidence="1 2">CBS 114990</strain>
    </source>
</reference>
<proteinExistence type="predicted"/>
<sequence length="198" mass="22181">MAVWQLLKVINAIDDAPTSAKIFVKLLKQVTEDFDHAMAFRMQLLEARKQRSPQTIHDKWVRKVLLDTVEELHDFGRLLHKANEGNNKGWDIKARALFVLRDADALSMRKESLRGAHSRLLAAITTMHAVATTNPGLLAASPQPLFGGVAGRSTSAPVVTQLRTRRRCSKMPSVSDDEDSDTLKESTSSIYCKWQMQV</sequence>
<dbReference type="EMBL" id="JAQQWN010000004">
    <property type="protein sequence ID" value="KAK8090304.1"/>
    <property type="molecule type" value="Genomic_DNA"/>
</dbReference>
<gene>
    <name evidence="1" type="ORF">PG997_005265</name>
</gene>